<proteinExistence type="predicted"/>
<dbReference type="Gene3D" id="1.25.10.10">
    <property type="entry name" value="Leucine-rich Repeat Variant"/>
    <property type="match status" value="2"/>
</dbReference>
<gene>
    <name evidence="2" type="ORF">ACA1_247160</name>
</gene>
<feature type="compositionally biased region" description="Acidic residues" evidence="1">
    <location>
        <begin position="100"/>
        <end position="120"/>
    </location>
</feature>
<dbReference type="InterPro" id="IPR016024">
    <property type="entry name" value="ARM-type_fold"/>
</dbReference>
<name>L8GKG0_ACACF</name>
<accession>L8GKG0</accession>
<dbReference type="AlphaFoldDB" id="L8GKG0"/>
<organism evidence="2 3">
    <name type="scientific">Acanthamoeba castellanii (strain ATCC 30010 / Neff)</name>
    <dbReference type="NCBI Taxonomy" id="1257118"/>
    <lineage>
        <taxon>Eukaryota</taxon>
        <taxon>Amoebozoa</taxon>
        <taxon>Discosea</taxon>
        <taxon>Longamoebia</taxon>
        <taxon>Centramoebida</taxon>
        <taxon>Acanthamoebidae</taxon>
        <taxon>Acanthamoeba</taxon>
    </lineage>
</organism>
<dbReference type="Proteomes" id="UP000011083">
    <property type="component" value="Unassembled WGS sequence"/>
</dbReference>
<evidence type="ECO:0000313" key="2">
    <source>
        <dbReference type="EMBL" id="ELR13512.1"/>
    </source>
</evidence>
<dbReference type="RefSeq" id="XP_004335525.1">
    <property type="nucleotide sequence ID" value="XM_004335477.1"/>
</dbReference>
<dbReference type="STRING" id="1257118.L8GKG0"/>
<dbReference type="GeneID" id="14913977"/>
<protein>
    <submittedName>
        <fullName evidence="2">HEAT repeat domain containing protein</fullName>
    </submittedName>
</protein>
<sequence>MVQAYGPVATPTRLDPLVYTVVHYFQHPNISLRVAAAVCLGRMAKYVPQFSKKFSALVMPVFNDRLKDSSVSVLITTCRAMTYFFQNKSRSEGVAPRNDDFEDENDDAKVDAEDEEEPEVDQFLMPPPEAQLDETEVEADSSQQESEVVPPAASSVSPPPSSPEEDQWSDRLVQGLTELVKEGSAKVKEHAVTALFNITQLSDTVLKKHLPRLVALCLGMLDRKVAFDQDEKTNLRTIGRVFRCTTQVGTLAGKEEFQADALKFINALISPNDTIERLLDVTPSYVASALGRIALCLQMDFAPYIGLFINVTERCIPHECDAVLLMTEDRPVDMDGWEVAETVDDFGGVQKVYVYKRDIRDKRIAINALGSVITMAQHFLPYIKPAQYMLQRVLRLVDNNFEVMGVKELSFCRRIPSFIRLYERAKSAQNKQTDEAKLAALKATLDASARAARALLPGKPNDDGVDDLAALLHQLVQQPPHEARQAEETTTDGEEKEKGKEKQLAVNDEADKKEGNDDEFAEPDAVTLLNLVEPLWQDLANAWERVQEPKKSMELFVLWEEILSTAKGECLGVEEVHATAEHLLSVLYDSDHYMDFEGEEIGEGASFLAGSLIPEVMEGLLQYHPKAFDGPFLMNHVIPSLQNVLQDTPFPATQQGCLLMLDSVLDYMPQPAYVT</sequence>
<dbReference type="InterPro" id="IPR011989">
    <property type="entry name" value="ARM-like"/>
</dbReference>
<feature type="region of interest" description="Disordered" evidence="1">
    <location>
        <begin position="92"/>
        <end position="167"/>
    </location>
</feature>
<feature type="compositionally biased region" description="Basic and acidic residues" evidence="1">
    <location>
        <begin position="481"/>
        <end position="515"/>
    </location>
</feature>
<reference evidence="2 3" key="1">
    <citation type="journal article" date="2013" name="Genome Biol.">
        <title>Genome of Acanthamoeba castellanii highlights extensive lateral gene transfer and early evolution of tyrosine kinase signaling.</title>
        <authorList>
            <person name="Clarke M."/>
            <person name="Lohan A.J."/>
            <person name="Liu B."/>
            <person name="Lagkouvardos I."/>
            <person name="Roy S."/>
            <person name="Zafar N."/>
            <person name="Bertelli C."/>
            <person name="Schilde C."/>
            <person name="Kianianmomeni A."/>
            <person name="Burglin T.R."/>
            <person name="Frech C."/>
            <person name="Turcotte B."/>
            <person name="Kopec K.O."/>
            <person name="Synnott J.M."/>
            <person name="Choo C."/>
            <person name="Paponov I."/>
            <person name="Finkler A."/>
            <person name="Soon Heng Tan C."/>
            <person name="Hutchins A.P."/>
            <person name="Weinmeier T."/>
            <person name="Rattei T."/>
            <person name="Chu J.S."/>
            <person name="Gimenez G."/>
            <person name="Irimia M."/>
            <person name="Rigden D.J."/>
            <person name="Fitzpatrick D.A."/>
            <person name="Lorenzo-Morales J."/>
            <person name="Bateman A."/>
            <person name="Chiu C.H."/>
            <person name="Tang P."/>
            <person name="Hegemann P."/>
            <person name="Fromm H."/>
            <person name="Raoult D."/>
            <person name="Greub G."/>
            <person name="Miranda-Saavedra D."/>
            <person name="Chen N."/>
            <person name="Nash P."/>
            <person name="Ginger M.L."/>
            <person name="Horn M."/>
            <person name="Schaap P."/>
            <person name="Caler L."/>
            <person name="Loftus B."/>
        </authorList>
    </citation>
    <scope>NUCLEOTIDE SEQUENCE [LARGE SCALE GENOMIC DNA]</scope>
    <source>
        <strain evidence="2 3">Neff</strain>
    </source>
</reference>
<dbReference type="EMBL" id="KB008093">
    <property type="protein sequence ID" value="ELR13512.1"/>
    <property type="molecule type" value="Genomic_DNA"/>
</dbReference>
<dbReference type="VEuPathDB" id="AmoebaDB:ACA1_247160"/>
<evidence type="ECO:0000313" key="3">
    <source>
        <dbReference type="Proteomes" id="UP000011083"/>
    </source>
</evidence>
<evidence type="ECO:0000256" key="1">
    <source>
        <dbReference type="SAM" id="MobiDB-lite"/>
    </source>
</evidence>
<feature type="region of interest" description="Disordered" evidence="1">
    <location>
        <begin position="477"/>
        <end position="520"/>
    </location>
</feature>
<dbReference type="KEGG" id="acan:ACA1_247160"/>
<dbReference type="SUPFAM" id="SSF48371">
    <property type="entry name" value="ARM repeat"/>
    <property type="match status" value="1"/>
</dbReference>
<feature type="compositionally biased region" description="Low complexity" evidence="1">
    <location>
        <begin position="145"/>
        <end position="156"/>
    </location>
</feature>
<keyword evidence="3" id="KW-1185">Reference proteome</keyword>